<dbReference type="SUPFAM" id="SSF56219">
    <property type="entry name" value="DNase I-like"/>
    <property type="match status" value="1"/>
</dbReference>
<dbReference type="EMBL" id="OX597818">
    <property type="protein sequence ID" value="CAI9722999.1"/>
    <property type="molecule type" value="Genomic_DNA"/>
</dbReference>
<evidence type="ECO:0000313" key="2">
    <source>
        <dbReference type="Proteomes" id="UP001162480"/>
    </source>
</evidence>
<dbReference type="Proteomes" id="UP001162480">
    <property type="component" value="Chromosome 5"/>
</dbReference>
<evidence type="ECO:0008006" key="3">
    <source>
        <dbReference type="Google" id="ProtNLM"/>
    </source>
</evidence>
<reference evidence="1" key="1">
    <citation type="submission" date="2023-08" db="EMBL/GenBank/DDBJ databases">
        <authorList>
            <person name="Alioto T."/>
            <person name="Alioto T."/>
            <person name="Gomez Garrido J."/>
        </authorList>
    </citation>
    <scope>NUCLEOTIDE SEQUENCE</scope>
</reference>
<gene>
    <name evidence="1" type="ORF">OCTVUL_1B026119</name>
</gene>
<accession>A0AA36AWG2</accession>
<dbReference type="Gene3D" id="3.60.10.10">
    <property type="entry name" value="Endonuclease/exonuclease/phosphatase"/>
    <property type="match status" value="1"/>
</dbReference>
<dbReference type="AlphaFoldDB" id="A0AA36AWG2"/>
<evidence type="ECO:0000313" key="1">
    <source>
        <dbReference type="EMBL" id="CAI9722999.1"/>
    </source>
</evidence>
<proteinExistence type="predicted"/>
<sequence>MLEIDHSLMETERRVSSVICCTPASTRFITICVVASPQNIIIIQVYGPTLEPDEEFNDDLEKIAQAAPYDVLIVLGDWNAKKGLDTYDQWDDLGLEKPKTAMTIGDASHHIVPQQDLTQNDMACTQKQVSQPNWLPLRTSEVQVQYQQG</sequence>
<keyword evidence="2" id="KW-1185">Reference proteome</keyword>
<organism evidence="1 2">
    <name type="scientific">Octopus vulgaris</name>
    <name type="common">Common octopus</name>
    <dbReference type="NCBI Taxonomy" id="6645"/>
    <lineage>
        <taxon>Eukaryota</taxon>
        <taxon>Metazoa</taxon>
        <taxon>Spiralia</taxon>
        <taxon>Lophotrochozoa</taxon>
        <taxon>Mollusca</taxon>
        <taxon>Cephalopoda</taxon>
        <taxon>Coleoidea</taxon>
        <taxon>Octopodiformes</taxon>
        <taxon>Octopoda</taxon>
        <taxon>Incirrata</taxon>
        <taxon>Octopodidae</taxon>
        <taxon>Octopus</taxon>
    </lineage>
</organism>
<name>A0AA36AWG2_OCTVU</name>
<dbReference type="InterPro" id="IPR036691">
    <property type="entry name" value="Endo/exonu/phosph_ase_sf"/>
</dbReference>
<protein>
    <recommendedName>
        <fullName evidence="3">Endonuclease/exonuclease/phosphatase domain-containing protein</fullName>
    </recommendedName>
</protein>